<name>A0A975SL90_9RHOO</name>
<evidence type="ECO:0000313" key="2">
    <source>
        <dbReference type="Proteomes" id="UP000683428"/>
    </source>
</evidence>
<dbReference type="Proteomes" id="UP000683428">
    <property type="component" value="Chromosome"/>
</dbReference>
<dbReference type="RefSeq" id="WP_216129914.1">
    <property type="nucleotide sequence ID" value="NZ_CP064782.1"/>
</dbReference>
<reference evidence="1" key="1">
    <citation type="submission" date="2020-11" db="EMBL/GenBank/DDBJ databases">
        <title>Azospira inquinata sp. nov.</title>
        <authorList>
            <person name="Moe W.M."/>
            <person name="Mikes M.C."/>
        </authorList>
    </citation>
    <scope>NUCLEOTIDE SEQUENCE</scope>
    <source>
        <strain evidence="1">Azo-3</strain>
    </source>
</reference>
<protein>
    <recommendedName>
        <fullName evidence="3">Glycosyltransferase</fullName>
    </recommendedName>
</protein>
<dbReference type="InterPro" id="IPR053205">
    <property type="entry name" value="GHMP_kinase_L-arabinokinase"/>
</dbReference>
<proteinExistence type="predicted"/>
<accession>A0A975SL90</accession>
<organism evidence="1 2">
    <name type="scientific">Azospira inquinata</name>
    <dbReference type="NCBI Taxonomy" id="2785627"/>
    <lineage>
        <taxon>Bacteria</taxon>
        <taxon>Pseudomonadati</taxon>
        <taxon>Pseudomonadota</taxon>
        <taxon>Betaproteobacteria</taxon>
        <taxon>Rhodocyclales</taxon>
        <taxon>Rhodocyclaceae</taxon>
        <taxon>Azospira</taxon>
    </lineage>
</organism>
<dbReference type="EMBL" id="CP064782">
    <property type="protein sequence ID" value="QWT47975.1"/>
    <property type="molecule type" value="Genomic_DNA"/>
</dbReference>
<dbReference type="AlphaFoldDB" id="A0A975SL90"/>
<dbReference type="PANTHER" id="PTHR38134">
    <property type="entry name" value="SLR1395 PROTEIN"/>
    <property type="match status" value="1"/>
</dbReference>
<dbReference type="PANTHER" id="PTHR38134:SF2">
    <property type="entry name" value="GALACTOKINASE"/>
    <property type="match status" value="1"/>
</dbReference>
<sequence length="369" mass="40101">MPHLVTYITAHGYGHISQTGPVLAALGERLPDLRLTVVSAAPEAQLRRRIPLAFHLISRAADFGFCMEDALHVDRAASARAYRDFHRNWPERVAEEAAFLRTLAPDLVLANTAYLPLAAAARAGVPALGMSSLNWADLFAAIFPGEAWARPLHEEMLAAYRSARGYIRLAPAMAMTDLPRTWAVGPVAALGRPAPAALRRQLGVSPQTRLVLVALGGFPTRLPVENWPALPDVLWLVPEDWRVVAPQARDYEPLEWRFTDLLASVDALVGKPGYGTFGEAGCNGVPMLYVRRPGWAEQDALIPWLERQGRCEEVNQADLLAGHLGPALEKLWARTAPPCPQATGAREGAAILAAWLGDGEIPPFSPPRG</sequence>
<dbReference type="KEGG" id="aiq:Azoinq_08810"/>
<keyword evidence="2" id="KW-1185">Reference proteome</keyword>
<evidence type="ECO:0000313" key="1">
    <source>
        <dbReference type="EMBL" id="QWT47975.1"/>
    </source>
</evidence>
<gene>
    <name evidence="1" type="ORF">Azoinq_08810</name>
</gene>
<evidence type="ECO:0008006" key="3">
    <source>
        <dbReference type="Google" id="ProtNLM"/>
    </source>
</evidence>